<feature type="signal peptide" evidence="6">
    <location>
        <begin position="1"/>
        <end position="21"/>
    </location>
</feature>
<evidence type="ECO:0000256" key="6">
    <source>
        <dbReference type="SAM" id="SignalP"/>
    </source>
</evidence>
<feature type="chain" id="PRO_5044754740" description="Peroxidase" evidence="6">
    <location>
        <begin position="22"/>
        <end position="678"/>
    </location>
</feature>
<dbReference type="FunFam" id="1.10.640.10:FF:000003">
    <property type="entry name" value="chorion peroxidase"/>
    <property type="match status" value="1"/>
</dbReference>
<organism evidence="7 8">
    <name type="scientific">Sinanodonta woodiana</name>
    <name type="common">Chinese pond mussel</name>
    <name type="synonym">Anodonta woodiana</name>
    <dbReference type="NCBI Taxonomy" id="1069815"/>
    <lineage>
        <taxon>Eukaryota</taxon>
        <taxon>Metazoa</taxon>
        <taxon>Spiralia</taxon>
        <taxon>Lophotrochozoa</taxon>
        <taxon>Mollusca</taxon>
        <taxon>Bivalvia</taxon>
        <taxon>Autobranchia</taxon>
        <taxon>Heteroconchia</taxon>
        <taxon>Palaeoheterodonta</taxon>
        <taxon>Unionida</taxon>
        <taxon>Unionoidea</taxon>
        <taxon>Unionidae</taxon>
        <taxon>Unioninae</taxon>
        <taxon>Sinanodonta</taxon>
    </lineage>
</organism>
<gene>
    <name evidence="7" type="ORF">ACJMK2_014227</name>
</gene>
<dbReference type="PRINTS" id="PR00457">
    <property type="entry name" value="ANPEROXIDASE"/>
</dbReference>
<dbReference type="PANTHER" id="PTHR11475">
    <property type="entry name" value="OXIDASE/PEROXIDASE"/>
    <property type="match status" value="1"/>
</dbReference>
<dbReference type="InterPro" id="IPR010255">
    <property type="entry name" value="Haem_peroxidase_sf"/>
</dbReference>
<evidence type="ECO:0008006" key="9">
    <source>
        <dbReference type="Google" id="ProtNLM"/>
    </source>
</evidence>
<evidence type="ECO:0000313" key="7">
    <source>
        <dbReference type="EMBL" id="KAL3854995.1"/>
    </source>
</evidence>
<evidence type="ECO:0000256" key="1">
    <source>
        <dbReference type="ARBA" id="ARBA00004613"/>
    </source>
</evidence>
<protein>
    <recommendedName>
        <fullName evidence="9">Peroxidase</fullName>
    </recommendedName>
</protein>
<dbReference type="PANTHER" id="PTHR11475:SF134">
    <property type="entry name" value="LD42267P"/>
    <property type="match status" value="1"/>
</dbReference>
<dbReference type="InterPro" id="IPR019791">
    <property type="entry name" value="Haem_peroxidase_animal"/>
</dbReference>
<keyword evidence="4" id="KW-0408">Iron</keyword>
<feature type="binding site" description="axial binding residue" evidence="4">
    <location>
        <position position="451"/>
    </location>
    <ligand>
        <name>heme b</name>
        <dbReference type="ChEBI" id="CHEBI:60344"/>
    </ligand>
    <ligandPart>
        <name>Fe</name>
        <dbReference type="ChEBI" id="CHEBI:18248"/>
    </ligandPart>
</feature>
<evidence type="ECO:0000256" key="3">
    <source>
        <dbReference type="ARBA" id="ARBA00022729"/>
    </source>
</evidence>
<dbReference type="InterPro" id="IPR037120">
    <property type="entry name" value="Haem_peroxidase_sf_animal"/>
</dbReference>
<keyword evidence="4" id="KW-0479">Metal-binding</keyword>
<dbReference type="GO" id="GO:0005576">
    <property type="term" value="C:extracellular region"/>
    <property type="evidence" value="ECO:0007669"/>
    <property type="project" value="UniProtKB-SubCell"/>
</dbReference>
<keyword evidence="2" id="KW-0964">Secreted</keyword>
<name>A0ABD3V386_SINWO</name>
<accession>A0ABD3V386</accession>
<keyword evidence="8" id="KW-1185">Reference proteome</keyword>
<evidence type="ECO:0000256" key="4">
    <source>
        <dbReference type="PIRSR" id="PIRSR619791-2"/>
    </source>
</evidence>
<dbReference type="AlphaFoldDB" id="A0ABD3V386"/>
<dbReference type="PROSITE" id="PS50292">
    <property type="entry name" value="PEROXIDASE_3"/>
    <property type="match status" value="1"/>
</dbReference>
<dbReference type="SUPFAM" id="SSF48113">
    <property type="entry name" value="Heme-dependent peroxidases"/>
    <property type="match status" value="1"/>
</dbReference>
<sequence>MNSPSLWCLLVVGMFIHAPHAQIPTDNIASAIISASRNQAAKRDRNRQLLQDGTDRHFSGRSEDLLQRFHSRRSKSQEISNIANHVFDTTQHLLDRLLHCGCYKLPNSNSGSRDVSMLMIRGVCPLPTTYNCDPLSPYRTIDGSCNNLNNPEWGKSNVAQRRVIGPAYEPGTVGGPRVTGITGKPLPNPRTISNVVHINRNGFTTNLNITLHTFQMGQFLDHDVIRTPTETGADGATISCCQTLDRPECIPIRVPPGDPHFPDGTCMSVVRSAAANPGCTPGFRQQQNEITSYIDGSNVYGSTVDELNSLRNGEYMKTSLGNNLPSNLDTGCILNHPGEFCHHAGDTRVNTVPSLTSYHTLFLNEHNRIVNALKAVNPSWNAEKLFQEARKINIAQIQHIVYNGYLKSFLNKDVMATYNLASQRTGYSTSYDKTRDATISNDFGIAYRMGHTWIPSYIDLYSDLFTRQTGPEMGPFDLVQTYNNPHLIFLNGRTGSQGLQKWLTSDPCPSTDRVIEDSARNRLFEDSTGASFDLAALNINRGRDHGVPPYGEYRINCGLSPLTSSWDSLVDQNPTSAKLLSQVYDDPRDIDLFTGVLTEKWVNGSQVGPTLSCILGREFQKLKEGDAYWYERPAPQGFTSVISCTTVPSIDFTQWKSTTQTRGVDDLKINDNILDNID</sequence>
<dbReference type="Gene3D" id="1.10.640.10">
    <property type="entry name" value="Haem peroxidase domain superfamily, animal type"/>
    <property type="match status" value="1"/>
</dbReference>
<evidence type="ECO:0000256" key="2">
    <source>
        <dbReference type="ARBA" id="ARBA00022525"/>
    </source>
</evidence>
<keyword evidence="3 6" id="KW-0732">Signal</keyword>
<dbReference type="EMBL" id="JBJQND010000014">
    <property type="protein sequence ID" value="KAL3854995.1"/>
    <property type="molecule type" value="Genomic_DNA"/>
</dbReference>
<feature type="region of interest" description="Disordered" evidence="5">
    <location>
        <begin position="167"/>
        <end position="186"/>
    </location>
</feature>
<evidence type="ECO:0000256" key="5">
    <source>
        <dbReference type="SAM" id="MobiDB-lite"/>
    </source>
</evidence>
<proteinExistence type="predicted"/>
<comment type="subcellular location">
    <subcellularLocation>
        <location evidence="1">Secreted</location>
    </subcellularLocation>
</comment>
<keyword evidence="4" id="KW-0349">Heme</keyword>
<reference evidence="7 8" key="1">
    <citation type="submission" date="2024-11" db="EMBL/GenBank/DDBJ databases">
        <title>Chromosome-level genome assembly of the freshwater bivalve Anodonta woodiana.</title>
        <authorList>
            <person name="Chen X."/>
        </authorList>
    </citation>
    <scope>NUCLEOTIDE SEQUENCE [LARGE SCALE GENOMIC DNA]</scope>
    <source>
        <strain evidence="7">MN2024</strain>
        <tissue evidence="7">Gills</tissue>
    </source>
</reference>
<comment type="caution">
    <text evidence="7">The sequence shown here is derived from an EMBL/GenBank/DDBJ whole genome shotgun (WGS) entry which is preliminary data.</text>
</comment>
<dbReference type="Proteomes" id="UP001634394">
    <property type="component" value="Unassembled WGS sequence"/>
</dbReference>
<dbReference type="Pfam" id="PF03098">
    <property type="entry name" value="An_peroxidase"/>
    <property type="match status" value="1"/>
</dbReference>
<evidence type="ECO:0000313" key="8">
    <source>
        <dbReference type="Proteomes" id="UP001634394"/>
    </source>
</evidence>